<evidence type="ECO:0000313" key="3">
    <source>
        <dbReference type="Proteomes" id="UP000018700"/>
    </source>
</evidence>
<dbReference type="eggNOG" id="COG0271">
    <property type="taxonomic scope" value="Bacteria"/>
</dbReference>
<evidence type="ECO:0000313" key="2">
    <source>
        <dbReference type="EMBL" id="AHC73715.1"/>
    </source>
</evidence>
<gene>
    <name evidence="2" type="ORF">P856_498</name>
</gene>
<protein>
    <submittedName>
        <fullName evidence="2">BolA-like family protein</fullName>
    </submittedName>
</protein>
<accession>V9TWN8</accession>
<dbReference type="HOGENOM" id="CLU_109462_2_1_5"/>
<dbReference type="EMBL" id="CP006745">
    <property type="protein sequence ID" value="AHC73715.1"/>
    <property type="molecule type" value="Genomic_DNA"/>
</dbReference>
<organism evidence="2 3">
    <name type="scientific">Candidatus Endolissoclinum faulkneri L5</name>
    <dbReference type="NCBI Taxonomy" id="1401328"/>
    <lineage>
        <taxon>Bacteria</taxon>
        <taxon>Pseudomonadati</taxon>
        <taxon>Pseudomonadota</taxon>
        <taxon>Alphaproteobacteria</taxon>
        <taxon>Rhodospirillales</taxon>
        <taxon>Rhodospirillaceae</taxon>
        <taxon>Candidatus Endolissoclinum</taxon>
    </lineage>
</organism>
<keyword evidence="3" id="KW-1185">Reference proteome</keyword>
<name>V9TWN8_9PROT</name>
<dbReference type="AlphaFoldDB" id="V9TWN8"/>
<dbReference type="STRING" id="1401328.P856_498"/>
<reference evidence="2 3" key="1">
    <citation type="journal article" date="2013" name="PLoS ONE">
        <title>Bacterial endosymbiosis in a chordate host: long-term co-evolution and conservation of secondary metabolism.</title>
        <authorList>
            <person name="Kwan J.C."/>
            <person name="Schmidt E.W."/>
        </authorList>
    </citation>
    <scope>NUCLEOTIDE SEQUENCE [LARGE SCALE GENOMIC DNA]</scope>
    <source>
        <strain evidence="3">faulkneri L5</strain>
    </source>
</reference>
<dbReference type="KEGG" id="efk:P856_498"/>
<dbReference type="Pfam" id="PF01722">
    <property type="entry name" value="BolA"/>
    <property type="match status" value="1"/>
</dbReference>
<dbReference type="PANTHER" id="PTHR46230:SF7">
    <property type="entry name" value="BOLA-LIKE PROTEIN 1"/>
    <property type="match status" value="1"/>
</dbReference>
<dbReference type="Proteomes" id="UP000018700">
    <property type="component" value="Chromosome"/>
</dbReference>
<comment type="similarity">
    <text evidence="1">Belongs to the BolA/IbaG family.</text>
</comment>
<dbReference type="Gene3D" id="3.30.300.90">
    <property type="entry name" value="BolA-like"/>
    <property type="match status" value="1"/>
</dbReference>
<evidence type="ECO:0000256" key="1">
    <source>
        <dbReference type="RuleBase" id="RU003860"/>
    </source>
</evidence>
<sequence length="107" mass="12310">MNAASNFIKLAERILQMTIANTMRIKLQNAFTPSVMEIIDESYMHIGHLGNCSGSETHFRIIITSRTFDKVSKVQRYRMVHNVIAEELDNRIHAVSMMLRSPNECLE</sequence>
<dbReference type="GO" id="GO:0016226">
    <property type="term" value="P:iron-sulfur cluster assembly"/>
    <property type="evidence" value="ECO:0007669"/>
    <property type="project" value="TreeGrafter"/>
</dbReference>
<dbReference type="InterPro" id="IPR002634">
    <property type="entry name" value="BolA"/>
</dbReference>
<dbReference type="InterPro" id="IPR036065">
    <property type="entry name" value="BolA-like_sf"/>
</dbReference>
<dbReference type="PANTHER" id="PTHR46230">
    <property type="match status" value="1"/>
</dbReference>
<proteinExistence type="inferred from homology"/>
<dbReference type="PIRSF" id="PIRSF003113">
    <property type="entry name" value="BolA"/>
    <property type="match status" value="1"/>
</dbReference>
<dbReference type="SUPFAM" id="SSF82657">
    <property type="entry name" value="BolA-like"/>
    <property type="match status" value="1"/>
</dbReference>